<keyword evidence="2" id="KW-1185">Reference proteome</keyword>
<comment type="caution">
    <text evidence="1">The sequence shown here is derived from an EMBL/GenBank/DDBJ whole genome shotgun (WGS) entry which is preliminary data.</text>
</comment>
<protein>
    <submittedName>
        <fullName evidence="1">Uncharacterized protein</fullName>
    </submittedName>
</protein>
<dbReference type="EMBL" id="BPLR01012551">
    <property type="protein sequence ID" value="GIY54748.1"/>
    <property type="molecule type" value="Genomic_DNA"/>
</dbReference>
<sequence>MVTGANILNNILILAGIKSTTTSILVCDSYATLVSTGLNILVAHLVNLPFVLTTQTRYYPTNLLFMNVSGFISPGRTETRLNMLWHQMVTPTRHYIVDSLHSADYVSCTE</sequence>
<name>A0AAV4UAG4_CAEEX</name>
<evidence type="ECO:0000313" key="1">
    <source>
        <dbReference type="EMBL" id="GIY54748.1"/>
    </source>
</evidence>
<accession>A0AAV4UAG4</accession>
<gene>
    <name evidence="1" type="ORF">CEXT_168611</name>
</gene>
<evidence type="ECO:0000313" key="2">
    <source>
        <dbReference type="Proteomes" id="UP001054945"/>
    </source>
</evidence>
<dbReference type="AlphaFoldDB" id="A0AAV4UAG4"/>
<reference evidence="1 2" key="1">
    <citation type="submission" date="2021-06" db="EMBL/GenBank/DDBJ databases">
        <title>Caerostris extrusa draft genome.</title>
        <authorList>
            <person name="Kono N."/>
            <person name="Arakawa K."/>
        </authorList>
    </citation>
    <scope>NUCLEOTIDE SEQUENCE [LARGE SCALE GENOMIC DNA]</scope>
</reference>
<organism evidence="1 2">
    <name type="scientific">Caerostris extrusa</name>
    <name type="common">Bark spider</name>
    <name type="synonym">Caerostris bankana</name>
    <dbReference type="NCBI Taxonomy" id="172846"/>
    <lineage>
        <taxon>Eukaryota</taxon>
        <taxon>Metazoa</taxon>
        <taxon>Ecdysozoa</taxon>
        <taxon>Arthropoda</taxon>
        <taxon>Chelicerata</taxon>
        <taxon>Arachnida</taxon>
        <taxon>Araneae</taxon>
        <taxon>Araneomorphae</taxon>
        <taxon>Entelegynae</taxon>
        <taxon>Araneoidea</taxon>
        <taxon>Araneidae</taxon>
        <taxon>Caerostris</taxon>
    </lineage>
</organism>
<dbReference type="Proteomes" id="UP001054945">
    <property type="component" value="Unassembled WGS sequence"/>
</dbReference>
<proteinExistence type="predicted"/>